<feature type="compositionally biased region" description="Basic and acidic residues" evidence="1">
    <location>
        <begin position="12"/>
        <end position="21"/>
    </location>
</feature>
<dbReference type="KEGG" id="apre:CNX65_17260"/>
<feature type="region of interest" description="Disordered" evidence="1">
    <location>
        <begin position="1"/>
        <end position="75"/>
    </location>
</feature>
<proteinExistence type="predicted"/>
<name>A0A290Z747_9PSEU</name>
<reference evidence="2" key="1">
    <citation type="submission" date="2017-09" db="EMBL/GenBank/DDBJ databases">
        <title>Complete Genome Sequence of ansamitocin-producing Bacterium Actinosynnema pretiosum X47.</title>
        <authorList>
            <person name="Cao G."/>
            <person name="Zong G."/>
            <person name="Zhong C."/>
            <person name="Fu J."/>
        </authorList>
    </citation>
    <scope>NUCLEOTIDE SEQUENCE [LARGE SCALE GENOMIC DNA]</scope>
    <source>
        <strain evidence="2">X47</strain>
    </source>
</reference>
<dbReference type="RefSeq" id="WP_096494330.1">
    <property type="nucleotide sequence ID" value="NZ_CP023445.1"/>
</dbReference>
<accession>A0A290Z747</accession>
<dbReference type="EMBL" id="CP023445">
    <property type="protein sequence ID" value="ATE54814.1"/>
    <property type="molecule type" value="Genomic_DNA"/>
</dbReference>
<evidence type="ECO:0000313" key="2">
    <source>
        <dbReference type="EMBL" id="ATE54814.1"/>
    </source>
</evidence>
<keyword evidence="3" id="KW-1185">Reference proteome</keyword>
<sequence length="75" mass="7592">MADQDNPGQFGNREDTEEQARKGGQVRQDGTSSGVTSGAFGEPESADPSLAGRAGAHAQPTEAKAAGGEHSHDNG</sequence>
<organism evidence="2 3">
    <name type="scientific">Actinosynnema pretiosum</name>
    <dbReference type="NCBI Taxonomy" id="42197"/>
    <lineage>
        <taxon>Bacteria</taxon>
        <taxon>Bacillati</taxon>
        <taxon>Actinomycetota</taxon>
        <taxon>Actinomycetes</taxon>
        <taxon>Pseudonocardiales</taxon>
        <taxon>Pseudonocardiaceae</taxon>
        <taxon>Actinosynnema</taxon>
    </lineage>
</organism>
<evidence type="ECO:0000256" key="1">
    <source>
        <dbReference type="SAM" id="MobiDB-lite"/>
    </source>
</evidence>
<protein>
    <submittedName>
        <fullName evidence="2">Uncharacterized protein</fullName>
    </submittedName>
</protein>
<gene>
    <name evidence="2" type="ORF">CNX65_17260</name>
</gene>
<evidence type="ECO:0000313" key="3">
    <source>
        <dbReference type="Proteomes" id="UP000218505"/>
    </source>
</evidence>
<dbReference type="Proteomes" id="UP000218505">
    <property type="component" value="Chromosome"/>
</dbReference>
<dbReference type="AlphaFoldDB" id="A0A290Z747"/>